<gene>
    <name evidence="1" type="ORF">ACE1CC_07025</name>
</gene>
<sequence>MEIIPNEAFVVRGGRNRPEDIQRATGTHPSGITGISVECAVRLSVAELALAIPHGQVGVTTVGEVRVQGGDVIRTSGRSLNHATLTGLTPEQASFLLTPTIPNPAKQSSRLE</sequence>
<keyword evidence="2" id="KW-1185">Reference proteome</keyword>
<name>A0ABV4X329_9CYAN</name>
<proteinExistence type="predicted"/>
<comment type="caution">
    <text evidence="1">The sequence shown here is derived from an EMBL/GenBank/DDBJ whole genome shotgun (WGS) entry which is preliminary data.</text>
</comment>
<dbReference type="EMBL" id="JBHFNQ010000056">
    <property type="protein sequence ID" value="MFB2876628.1"/>
    <property type="molecule type" value="Genomic_DNA"/>
</dbReference>
<organism evidence="1 2">
    <name type="scientific">Floridaenema aerugineum BLCC-F46</name>
    <dbReference type="NCBI Taxonomy" id="3153654"/>
    <lineage>
        <taxon>Bacteria</taxon>
        <taxon>Bacillati</taxon>
        <taxon>Cyanobacteriota</taxon>
        <taxon>Cyanophyceae</taxon>
        <taxon>Oscillatoriophycideae</taxon>
        <taxon>Aerosakkonematales</taxon>
        <taxon>Aerosakkonemataceae</taxon>
        <taxon>Floridanema</taxon>
        <taxon>Floridanema aerugineum</taxon>
    </lineage>
</organism>
<protein>
    <submittedName>
        <fullName evidence="1">Flavoredoxin</fullName>
    </submittedName>
</protein>
<accession>A0ABV4X329</accession>
<reference evidence="1 2" key="1">
    <citation type="submission" date="2024-09" db="EMBL/GenBank/DDBJ databases">
        <title>Floridaenema gen nov. (Aerosakkonemataceae, Aerosakkonematales ord. nov., Cyanobacteria) from benthic tropical and subtropical fresh waters, with the description of four new species.</title>
        <authorList>
            <person name="Moretto J.A."/>
            <person name="Berthold D.E."/>
            <person name="Lefler F.W."/>
            <person name="Huang I.-S."/>
            <person name="Laughinghouse H. IV."/>
        </authorList>
    </citation>
    <scope>NUCLEOTIDE SEQUENCE [LARGE SCALE GENOMIC DNA]</scope>
    <source>
        <strain evidence="1 2">BLCC-F46</strain>
    </source>
</reference>
<evidence type="ECO:0000313" key="1">
    <source>
        <dbReference type="EMBL" id="MFB2876628.1"/>
    </source>
</evidence>
<dbReference type="Proteomes" id="UP001576774">
    <property type="component" value="Unassembled WGS sequence"/>
</dbReference>
<evidence type="ECO:0000313" key="2">
    <source>
        <dbReference type="Proteomes" id="UP001576774"/>
    </source>
</evidence>
<dbReference type="RefSeq" id="WP_413269753.1">
    <property type="nucleotide sequence ID" value="NZ_JBHFNQ010000056.1"/>
</dbReference>